<dbReference type="EMBL" id="CT573071">
    <property type="protein sequence ID" value="CAJ73393.1"/>
    <property type="molecule type" value="Genomic_DNA"/>
</dbReference>
<reference evidence="1" key="2">
    <citation type="submission" date="2006-01" db="EMBL/GenBank/DDBJ databases">
        <authorList>
            <person name="Genoscope"/>
        </authorList>
    </citation>
    <scope>NUCLEOTIDE SEQUENCE</scope>
</reference>
<evidence type="ECO:0000313" key="1">
    <source>
        <dbReference type="EMBL" id="CAJ73393.1"/>
    </source>
</evidence>
<name>Q1Q739_KUEST</name>
<dbReference type="AlphaFoldDB" id="Q1Q739"/>
<accession>Q1Q739</accession>
<proteinExistence type="predicted"/>
<protein>
    <submittedName>
        <fullName evidence="1">Uncharacterized protein</fullName>
    </submittedName>
</protein>
<sequence>MKSFRKGGFMVRPVNLFALRLQGLLLLSFHIASYLYNMSDIANRSNNQFPIWDFHPFSNAAL</sequence>
<gene>
    <name evidence="1" type="ORF">kuste2644</name>
</gene>
<reference evidence="1" key="1">
    <citation type="journal article" date="2006" name="Nature">
        <title>Deciphering the evolution and metabolism of an anammox bacterium from a community genome.</title>
        <authorList>
            <person name="Strous M."/>
            <person name="Pelletier E."/>
            <person name="Mangenot S."/>
            <person name="Rattei T."/>
            <person name="Lehner A."/>
            <person name="Taylor M.W."/>
            <person name="Horn M."/>
            <person name="Daims H."/>
            <person name="Bartol-Mavel D."/>
            <person name="Wincker P."/>
            <person name="Barbe V."/>
            <person name="Fonknechten N."/>
            <person name="Vallenet D."/>
            <person name="Segurens B."/>
            <person name="Schenowitz-Truong C."/>
            <person name="Medigue C."/>
            <person name="Collingro A."/>
            <person name="Snel B."/>
            <person name="Dutilh B.E."/>
            <person name="OpDenCamp H.J.M."/>
            <person name="vanDerDrift C."/>
            <person name="Cirpus I."/>
            <person name="vanDePas-Schoonen K.T."/>
            <person name="Harhangi H.R."/>
            <person name="vanNiftrik L."/>
            <person name="Schmid M."/>
            <person name="Keltjens J."/>
            <person name="vanDeVossenberg J."/>
            <person name="Kartal B."/>
            <person name="Meier H."/>
            <person name="Frishman D."/>
            <person name="Huynen M.A."/>
            <person name="Mewes H."/>
            <person name="Weissenbach J."/>
            <person name="Jetten M.S.M."/>
            <person name="Wagner M."/>
            <person name="LePaslier D."/>
        </authorList>
    </citation>
    <scope>NUCLEOTIDE SEQUENCE</scope>
</reference>
<organism evidence="1">
    <name type="scientific">Kuenenia stuttgartiensis</name>
    <dbReference type="NCBI Taxonomy" id="174633"/>
    <lineage>
        <taxon>Bacteria</taxon>
        <taxon>Pseudomonadati</taxon>
        <taxon>Planctomycetota</taxon>
        <taxon>Candidatus Brocadiia</taxon>
        <taxon>Candidatus Brocadiales</taxon>
        <taxon>Candidatus Brocadiaceae</taxon>
        <taxon>Candidatus Kuenenia</taxon>
    </lineage>
</organism>